<dbReference type="PROSITE" id="PS51257">
    <property type="entry name" value="PROKAR_LIPOPROTEIN"/>
    <property type="match status" value="1"/>
</dbReference>
<name>A0A0D0CN24_9AGAR</name>
<sequence>MAFPLRTSTCCIPVRQNSFMTTSAAVIVLLACQHGDVRRYVNRISTLRCWGKRVLDVAKRIPGQLLGSAGTFLAGYLHTSLAFIRYIRGRSWPLLILWRCFSNNESYSTYPTEEAEQRYWDSAKVFRRRLQSSDARFCCPLVSSSSIENYENRIPVISAYQPSLPPLQKGLPRDKRCGGIDEEYYLPTKAFCKWYRMTFPDRAPLDPTKAARLKSMYTSDEKKEIHRLSRFKSNKKAFQTDHNLLNPRRYLYRDMWDAWQERHSGDVEIVFEGE</sequence>
<reference evidence="1 2" key="1">
    <citation type="submission" date="2014-04" db="EMBL/GenBank/DDBJ databases">
        <title>Evolutionary Origins and Diversification of the Mycorrhizal Mutualists.</title>
        <authorList>
            <consortium name="DOE Joint Genome Institute"/>
            <consortium name="Mycorrhizal Genomics Consortium"/>
            <person name="Kohler A."/>
            <person name="Kuo A."/>
            <person name="Nagy L.G."/>
            <person name="Floudas D."/>
            <person name="Copeland A."/>
            <person name="Barry K.W."/>
            <person name="Cichocki N."/>
            <person name="Veneault-Fourrey C."/>
            <person name="LaButti K."/>
            <person name="Lindquist E.A."/>
            <person name="Lipzen A."/>
            <person name="Lundell T."/>
            <person name="Morin E."/>
            <person name="Murat C."/>
            <person name="Riley R."/>
            <person name="Ohm R."/>
            <person name="Sun H."/>
            <person name="Tunlid A."/>
            <person name="Henrissat B."/>
            <person name="Grigoriev I.V."/>
            <person name="Hibbett D.S."/>
            <person name="Martin F."/>
        </authorList>
    </citation>
    <scope>NUCLEOTIDE SEQUENCE [LARGE SCALE GENOMIC DNA]</scope>
    <source>
        <strain evidence="1 2">FD-317 M1</strain>
    </source>
</reference>
<protein>
    <submittedName>
        <fullName evidence="1">Uncharacterized protein</fullName>
    </submittedName>
</protein>
<keyword evidence="2" id="KW-1185">Reference proteome</keyword>
<dbReference type="HOGENOM" id="CLU_1015839_0_0_1"/>
<organism evidence="1 2">
    <name type="scientific">Collybiopsis luxurians FD-317 M1</name>
    <dbReference type="NCBI Taxonomy" id="944289"/>
    <lineage>
        <taxon>Eukaryota</taxon>
        <taxon>Fungi</taxon>
        <taxon>Dikarya</taxon>
        <taxon>Basidiomycota</taxon>
        <taxon>Agaricomycotina</taxon>
        <taxon>Agaricomycetes</taxon>
        <taxon>Agaricomycetidae</taxon>
        <taxon>Agaricales</taxon>
        <taxon>Marasmiineae</taxon>
        <taxon>Omphalotaceae</taxon>
        <taxon>Collybiopsis</taxon>
        <taxon>Collybiopsis luxurians</taxon>
    </lineage>
</organism>
<evidence type="ECO:0000313" key="1">
    <source>
        <dbReference type="EMBL" id="KIK60072.1"/>
    </source>
</evidence>
<dbReference type="EMBL" id="KN834777">
    <property type="protein sequence ID" value="KIK60072.1"/>
    <property type="molecule type" value="Genomic_DNA"/>
</dbReference>
<dbReference type="Proteomes" id="UP000053593">
    <property type="component" value="Unassembled WGS sequence"/>
</dbReference>
<proteinExistence type="predicted"/>
<dbReference type="OrthoDB" id="3243439at2759"/>
<accession>A0A0D0CN24</accession>
<dbReference type="AlphaFoldDB" id="A0A0D0CN24"/>
<evidence type="ECO:0000313" key="2">
    <source>
        <dbReference type="Proteomes" id="UP000053593"/>
    </source>
</evidence>
<gene>
    <name evidence="1" type="ORF">GYMLUDRAFT_59780</name>
</gene>